<dbReference type="Pfam" id="PF25038">
    <property type="entry name" value="Csf1_C"/>
    <property type="match status" value="1"/>
</dbReference>
<reference evidence="4" key="1">
    <citation type="submission" date="2023-03" db="EMBL/GenBank/DDBJ databases">
        <title>Emydomyces testavorans Genome Sequence.</title>
        <authorList>
            <person name="Hoyer L."/>
        </authorList>
    </citation>
    <scope>NUCLEOTIDE SEQUENCE</scope>
    <source>
        <strain evidence="4">16-2883</strain>
    </source>
</reference>
<dbReference type="Proteomes" id="UP001219355">
    <property type="component" value="Chromosome 2"/>
</dbReference>
<feature type="compositionally biased region" description="Polar residues" evidence="1">
    <location>
        <begin position="212"/>
        <end position="225"/>
    </location>
</feature>
<keyword evidence="5" id="KW-1185">Reference proteome</keyword>
<evidence type="ECO:0000259" key="3">
    <source>
        <dbReference type="Pfam" id="PF25038"/>
    </source>
</evidence>
<dbReference type="Pfam" id="PF21678">
    <property type="entry name" value="Csf1_N"/>
    <property type="match status" value="2"/>
</dbReference>
<evidence type="ECO:0000313" key="4">
    <source>
        <dbReference type="EMBL" id="WEW57287.1"/>
    </source>
</evidence>
<sequence>MSSPARLLNIAEGKLTAQPLEAVPQLFATLLSYGIRAYTWHYYRIYIDIHALQISLLAGRIFFKGIRYHGENETILVQTGYITWRYWLRSAQDIDLVHERTRLSNNDYSPKPEAKQEEPESIGECRRSKNGSSKKETQFPCRIEVSLRGVEWFVYNRSAAYDTILSGFRNSAQTGVRDAEIGSEGDTRASVVINEVKEASAGVSRETHAEPHSTNQQEPLSQQERLSGESESGSGSKAEVELPRFLSLLPIWIRCHKGALVVGNEHTKSILTTTFEKGSGKIDAGSSGPLDIYKQIFDFELLHPVMQLKPNPDFKQSQLTATKSFGSLDVDPIDQSQAHRFHRAFRRRRQKLWHSLRDLVPYFQQSVESFQVHHKGSNQPGSARQMLHVLPGEPRWLGLTRYLDEESRNEHEGWNAIEYGRFSTLLDCPSIKLRYHWDIPGKVTAKRVDPASSVRKMSNDINGAEPPEWGMHLTVKGGTINYGPWTDRERVGLQAMLFPNSYHDSQAAEPVGLGQLRQSTKFIFTIDFEDETNLRIPTREPSRDCVWKGRAEATKGASKVRNRKEKKHPRSKEADRGSHGTDIRPFGWLALRIDGGSRLDYQMDMFATTKGYCNRLVLELQGTKMTSSVNHGVLWNSGPQRISCDLSNPLEWNSLHTWSFTIDSDNLELFVLRDHIFLFTDLVNDWTSGPHPEFFTFVPFQYDIRLSFTHVQLFLNVNDSNIINNPTDTDDNSFLTIKSESLISDIRIPIVNYIPKRNTVPFNLRLANATMDLSAPLWNTHRSFIENPSMAALDSLMMSGSYAFNTLTSSTLTDVLTLDLSGNSPKLYLYGFVVNAFLKIKENYFGENMHFKTLEEYQEMANSDNPSLPNMSLNKSNDLDVILCIHAEDCKVLLPSNIYDRLNCVAIEAASLETDLRFTNYYMDLQTSFSPLVASLQSLQSDNVTSGAELFIDGLSIYGHRLFGLPPTEPTYVCNWDFNVGRVVGECSVNFLKHVKSALRSFAYSIDDEENSLPPLHPVVLHDVVFLRAKVDTIRIWVLLDATAVLLSSGPLDLDLNDWAGTKFSEHLNLSLPDISFAIVDRKSAMRLESGFHHPVQTYAYFHTSVNLAMVERKANLSAKRALQQRHVRVHDQRTQRTPWLLWDDLDEGARESKDGEKPNTPAMPVPFMPPPIRETSVLSPNTMPLRSSNFSGQHPSSIEKRNLPSFRYEKVGESEPDVPQQADSHFSTPISHNTNLPPGIPLITSRPKRPTSQFSLESEARSVLTKDHIHKMSTSKKVLSSAWTMPNFRFHRIVLDRSDLPPLKSFSSHRGSGTDGKHETEFIAAGQDSEATETYLLLDLISGLTGVCRPEALYAVTTLLEDLQPVHPIEVIDNLQSTVVSNILNHAKRLPSPKRVMTLSLQLPTCRLRFINAVTNVSGGSGAAFKDQFDLEALNVRALISKKTELEKETVKPKQTGLTAHLTAKSLSLSVLKEGLEDLGEHGIFHFRAESLMFWSVAGKETRSRVQVQDIGIILPNESIQCLASFVRRTNKLVNSVILSIKRSSTRETERLQSLVYQLTKIGSQTPDPQFLTRPSYVLRAAEEHLRVNDSWKVLSRLRNIYKSLPEKQAQQLTSNCIDNTIPYSSDSEAVVLSNFDKWLAWDLPHVKNSYVMKMIWGSTEADSSVSSNITSRDISVFIRSLRVSLNNEDLVLLVDLSTLFRAGSSDQGGNIPPKAFLAIQNYCSDLAVKLRWELIELIEENLDVISNFLPQPSGDILDPNVSSDKEEVPILHIVTVAENASAILDGINLRIALLGNTVESSIIHRSRSGSLPEKLSVLLTSETASAEFISMAKRLMLWKLFDPNIFLSHTSTMQGSDIHHDWKCNAGCQRLRYDMVEEPLGLIQVADRFVEDEVKHLLHIATAFSSHVVPKAKPSRLDIHRCHITTFLDDYQLRLMLLPSITYMISGDVIRLSLAPAAASRLEIDFDIKSNTHILQSNNQGKERVISSLTIPSINGRVVKSSLKDRIALDVCSTMELIKLDADSVRNILAAINGPEISHLISDLQHDARILEKNIGQVVSHRSSPSPEQSNSKKLDPVFYKLRLTLAGINIHSSAPSLRSENSFTDMNLGFGVLQINLENIPSPDRSFEPPQLDVSLSQVIFDLGRRERDQLQSFGNLNLCAQLSGTSRKNDMGESVRYYHLSSRCLQVELSAEMASMMVDIAAYLQERFKTLEMSQEIKHLRKLRRIRSRGKEPVAKTPAISVGDSSARGGLFDAIYSVDVSNIQLSWLASTFAEPPRGKEANDLVFSIDRIELATGRQSAARLRIEAMQLQMVPFLNDKQKRSQNSALLPEAVFDVAYFSLGNSRRLAFQAAGKALDIRMTSDFILPACVIQRSLASASESFRKANSRWRMAAPSEQKKKPIGANINQLTSLLIDADFAGAVVSLQGKNTQQDDTCPAAPGNNPGSSGAKYSQYFPQDTASIATLRAPGVAIKVQFEDTGGKDPTLNAEIKIAASTNVLHPTVVPLITEITSSVKEVVGDSGQGVSEIVNAQVTEKGSHAKSIGANDPTTILGRCILNMGLRICKQEFTLSCQPIARVAATARFEDSYITVNTVQSTEQRRFFAVLIAFNKLKTSIKHVYSSESTANFDIESIVVSMMNSKHVSSSSGISAILKISPTRLQINAKQVQDFLLFHEIWMPPDSPSKPQKVKPSSPEGQAYIVQQYQQMASAEAFPWNSTIAIEQLDVQLDLGQTLGKSKFTIKNLWLSSKKNSDWEQNLCVSFETVSIQSVGRLSGFVELSYFKIRTSIEWVDGQDSTYHTPLIQAAIGFSRLQSKISFEYQPFLVTDVVSFDFLMYNVRDTRETHSDRLVGILEGGKFQVFCTTLTASQGLALFQTLQRLVQDKQAAYEASLKEIEMFLRRRSTVVLPTTDQQEEPATKSDSSEIKMPISLQTHVVVNLQEIKIGAFPSTFQDNQIFKLEALDAETQFSVAIEAGKIHSGLSLTLGQLRVALSSVNRPNEAILEELSVSEIVKRAAGSRGGTILKVPRLVATMETWQAPTSNHIDYIFKSVFEGKVDVGWNYSRIAFIRGMWDTHSRALANRLGKPLPQAAVQITGGPKGEDGEYSGQEKITAVVNVPVSRYSYTALETPVIETPQLRDMGEATPPLEWIGLHRDKLPNITHQIIIVTLMEVAKDVEDAYSKILGS</sequence>
<name>A0AAF0DEX2_9EURO</name>
<evidence type="ECO:0000313" key="5">
    <source>
        <dbReference type="Proteomes" id="UP001219355"/>
    </source>
</evidence>
<feature type="region of interest" description="Disordered" evidence="1">
    <location>
        <begin position="199"/>
        <end position="238"/>
    </location>
</feature>
<dbReference type="GO" id="GO:0016020">
    <property type="term" value="C:membrane"/>
    <property type="evidence" value="ECO:0007669"/>
    <property type="project" value="InterPro"/>
</dbReference>
<gene>
    <name evidence="4" type="primary">CSF1</name>
    <name evidence="4" type="ORF">PRK78_002752</name>
</gene>
<feature type="domain" description="Csf1 C-terminal region" evidence="3">
    <location>
        <begin position="2469"/>
        <end position="3189"/>
    </location>
</feature>
<organism evidence="4 5">
    <name type="scientific">Emydomyces testavorans</name>
    <dbReference type="NCBI Taxonomy" id="2070801"/>
    <lineage>
        <taxon>Eukaryota</taxon>
        <taxon>Fungi</taxon>
        <taxon>Dikarya</taxon>
        <taxon>Ascomycota</taxon>
        <taxon>Pezizomycotina</taxon>
        <taxon>Eurotiomycetes</taxon>
        <taxon>Eurotiomycetidae</taxon>
        <taxon>Onygenales</taxon>
        <taxon>Nannizziopsiaceae</taxon>
        <taxon>Emydomyces</taxon>
    </lineage>
</organism>
<feature type="region of interest" description="Disordered" evidence="1">
    <location>
        <begin position="549"/>
        <end position="579"/>
    </location>
</feature>
<keyword evidence="4" id="KW-0675">Receptor</keyword>
<dbReference type="PANTHER" id="PTHR32085">
    <property type="entry name" value="PROTEIN CSF1"/>
    <property type="match status" value="1"/>
</dbReference>
<feature type="compositionally biased region" description="Basic and acidic residues" evidence="1">
    <location>
        <begin position="110"/>
        <end position="134"/>
    </location>
</feature>
<protein>
    <submittedName>
        <fullName evidence="4">Macrophage colony-stimulating factor 1 receptor</fullName>
    </submittedName>
</protein>
<feature type="region of interest" description="Disordered" evidence="1">
    <location>
        <begin position="1229"/>
        <end position="1254"/>
    </location>
</feature>
<dbReference type="EMBL" id="CP120628">
    <property type="protein sequence ID" value="WEW57287.1"/>
    <property type="molecule type" value="Genomic_DNA"/>
</dbReference>
<evidence type="ECO:0000259" key="2">
    <source>
        <dbReference type="Pfam" id="PF21678"/>
    </source>
</evidence>
<dbReference type="PANTHER" id="PTHR32085:SF3">
    <property type="entry name" value="PROTEIN CSF1"/>
    <property type="match status" value="1"/>
</dbReference>
<feature type="region of interest" description="Disordered" evidence="1">
    <location>
        <begin position="105"/>
        <end position="134"/>
    </location>
</feature>
<feature type="domain" description="Csf1 N-terminal" evidence="2">
    <location>
        <begin position="126"/>
        <end position="862"/>
    </location>
</feature>
<feature type="domain" description="Csf1 N-terminal" evidence="2">
    <location>
        <begin position="875"/>
        <end position="1148"/>
    </location>
</feature>
<feature type="compositionally biased region" description="Basic residues" evidence="1">
    <location>
        <begin position="558"/>
        <end position="570"/>
    </location>
</feature>
<dbReference type="InterPro" id="IPR048636">
    <property type="entry name" value="Csf1_N"/>
</dbReference>
<evidence type="ECO:0000256" key="1">
    <source>
        <dbReference type="SAM" id="MobiDB-lite"/>
    </source>
</evidence>
<accession>A0AAF0DEX2</accession>
<feature type="compositionally biased region" description="Pro residues" evidence="1">
    <location>
        <begin position="1162"/>
        <end position="1171"/>
    </location>
</feature>
<feature type="region of interest" description="Disordered" evidence="1">
    <location>
        <begin position="1150"/>
        <end position="1171"/>
    </location>
</feature>
<dbReference type="GO" id="GO:0006113">
    <property type="term" value="P:fermentation"/>
    <property type="evidence" value="ECO:0007669"/>
    <property type="project" value="InterPro"/>
</dbReference>
<proteinExistence type="predicted"/>
<dbReference type="InterPro" id="IPR029636">
    <property type="entry name" value="Csf1"/>
</dbReference>
<dbReference type="InterPro" id="IPR056779">
    <property type="entry name" value="Csf1_C"/>
</dbReference>